<keyword evidence="3 8" id="KW-1003">Cell membrane</keyword>
<feature type="transmembrane region" description="Helical" evidence="8">
    <location>
        <begin position="49"/>
        <end position="70"/>
    </location>
</feature>
<feature type="transmembrane region" description="Helical" evidence="8">
    <location>
        <begin position="82"/>
        <end position="101"/>
    </location>
</feature>
<dbReference type="GeneTree" id="ENSGT00940000155387"/>
<keyword evidence="2 8" id="KW-0796">Tight junction</keyword>
<sequence length="206" mass="22075">MANTAMQVLGYVLCYAGLCGLIASTCMTDWKRIARANGDTAPQEERVGLWMRCSTVAGASITCTLFTSILHQSLEINVSRGLMISSIIFCGLALLVTIPGLKCTRCLDRSKQMKSKLAIVGGGLSIIGGLCGFGLICWYGNEVTQEFQRNSMIKYEFGSALFLGGAAALLSIIGGALLCASSKPQKQFRSYPDKPSVSQTESTEYV</sequence>
<evidence type="ECO:0000256" key="7">
    <source>
        <dbReference type="ARBA" id="ARBA00023136"/>
    </source>
</evidence>
<dbReference type="PANTHER" id="PTHR12002">
    <property type="entry name" value="CLAUDIN"/>
    <property type="match status" value="1"/>
</dbReference>
<reference evidence="9" key="2">
    <citation type="submission" date="2025-08" db="UniProtKB">
        <authorList>
            <consortium name="Ensembl"/>
        </authorList>
    </citation>
    <scope>IDENTIFICATION</scope>
</reference>
<proteinExistence type="inferred from homology"/>
<accession>A0AAR2JZY4</accession>
<keyword evidence="7 8" id="KW-0472">Membrane</keyword>
<evidence type="ECO:0000313" key="10">
    <source>
        <dbReference type="Proteomes" id="UP001501920"/>
    </source>
</evidence>
<dbReference type="AlphaFoldDB" id="A0AAR2JZY4"/>
<dbReference type="GO" id="GO:0005198">
    <property type="term" value="F:structural molecule activity"/>
    <property type="evidence" value="ECO:0007669"/>
    <property type="project" value="InterPro"/>
</dbReference>
<feature type="transmembrane region" description="Helical" evidence="8">
    <location>
        <begin position="6"/>
        <end position="28"/>
    </location>
</feature>
<dbReference type="InterPro" id="IPR017974">
    <property type="entry name" value="Claudin_CS"/>
</dbReference>
<reference evidence="9" key="3">
    <citation type="submission" date="2025-09" db="UniProtKB">
        <authorList>
            <consortium name="Ensembl"/>
        </authorList>
    </citation>
    <scope>IDENTIFICATION</scope>
</reference>
<comment type="similarity">
    <text evidence="1 8">Belongs to the claudin family.</text>
</comment>
<evidence type="ECO:0000256" key="8">
    <source>
        <dbReference type="RuleBase" id="RU060637"/>
    </source>
</evidence>
<dbReference type="Pfam" id="PF00822">
    <property type="entry name" value="PMP22_Claudin"/>
    <property type="match status" value="1"/>
</dbReference>
<dbReference type="Gene3D" id="1.20.140.150">
    <property type="match status" value="1"/>
</dbReference>
<dbReference type="InterPro" id="IPR004031">
    <property type="entry name" value="PMP22/EMP/MP20/Claudin"/>
</dbReference>
<comment type="caution">
    <text evidence="8">Lacks conserved residue(s) required for the propagation of feature annotation.</text>
</comment>
<dbReference type="GeneID" id="108438771"/>
<evidence type="ECO:0000256" key="3">
    <source>
        <dbReference type="ARBA" id="ARBA00022475"/>
    </source>
</evidence>
<feature type="transmembrane region" description="Helical" evidence="8">
    <location>
        <begin position="161"/>
        <end position="180"/>
    </location>
</feature>
<keyword evidence="6 8" id="KW-1133">Transmembrane helix</keyword>
<keyword evidence="10" id="KW-1185">Reference proteome</keyword>
<comment type="function">
    <text evidence="8">Claudins function as major constituents of the tight junction complexes that regulate the permeability of epithelia.</text>
</comment>
<dbReference type="Proteomes" id="UP001501920">
    <property type="component" value="Chromosome 15"/>
</dbReference>
<organism evidence="9 10">
    <name type="scientific">Pygocentrus nattereri</name>
    <name type="common">Red-bellied piranha</name>
    <dbReference type="NCBI Taxonomy" id="42514"/>
    <lineage>
        <taxon>Eukaryota</taxon>
        <taxon>Metazoa</taxon>
        <taxon>Chordata</taxon>
        <taxon>Craniata</taxon>
        <taxon>Vertebrata</taxon>
        <taxon>Euteleostomi</taxon>
        <taxon>Actinopterygii</taxon>
        <taxon>Neopterygii</taxon>
        <taxon>Teleostei</taxon>
        <taxon>Ostariophysi</taxon>
        <taxon>Characiformes</taxon>
        <taxon>Characoidei</taxon>
        <taxon>Pygocentrus</taxon>
    </lineage>
</organism>
<evidence type="ECO:0000313" key="9">
    <source>
        <dbReference type="Ensembl" id="ENSPNAP00000055822.1"/>
    </source>
</evidence>
<evidence type="ECO:0000256" key="2">
    <source>
        <dbReference type="ARBA" id="ARBA00022427"/>
    </source>
</evidence>
<keyword evidence="4 8" id="KW-0812">Transmembrane</keyword>
<name>A0AAR2JZY4_PYGNA</name>
<dbReference type="GO" id="GO:0005923">
    <property type="term" value="C:bicellular tight junction"/>
    <property type="evidence" value="ECO:0007669"/>
    <property type="project" value="UniProtKB-SubCell"/>
</dbReference>
<dbReference type="RefSeq" id="XP_017572288.1">
    <property type="nucleotide sequence ID" value="XM_017716799.2"/>
</dbReference>
<protein>
    <recommendedName>
        <fullName evidence="8">Claudin</fullName>
    </recommendedName>
</protein>
<dbReference type="PROSITE" id="PS01346">
    <property type="entry name" value="CLAUDIN"/>
    <property type="match status" value="1"/>
</dbReference>
<dbReference type="PRINTS" id="PR01077">
    <property type="entry name" value="CLAUDIN"/>
</dbReference>
<keyword evidence="5 8" id="KW-0965">Cell junction</keyword>
<evidence type="ECO:0000256" key="5">
    <source>
        <dbReference type="ARBA" id="ARBA00022949"/>
    </source>
</evidence>
<evidence type="ECO:0000256" key="6">
    <source>
        <dbReference type="ARBA" id="ARBA00022989"/>
    </source>
</evidence>
<reference evidence="9 10" key="1">
    <citation type="submission" date="2020-10" db="EMBL/GenBank/DDBJ databases">
        <title>Pygocentrus nattereri (red-bellied piranha) genome, fPygNat1, primary haplotype.</title>
        <authorList>
            <person name="Myers G."/>
            <person name="Meyer A."/>
            <person name="Karagic N."/>
            <person name="Pippel M."/>
            <person name="Winkler S."/>
            <person name="Tracey A."/>
            <person name="Wood J."/>
            <person name="Formenti G."/>
            <person name="Howe K."/>
            <person name="Fedrigo O."/>
            <person name="Jarvis E.D."/>
        </authorList>
    </citation>
    <scope>NUCLEOTIDE SEQUENCE [LARGE SCALE GENOMIC DNA]</scope>
</reference>
<dbReference type="GO" id="GO:0005886">
    <property type="term" value="C:plasma membrane"/>
    <property type="evidence" value="ECO:0007669"/>
    <property type="project" value="UniProtKB-SubCell"/>
</dbReference>
<evidence type="ECO:0000256" key="1">
    <source>
        <dbReference type="ARBA" id="ARBA00008295"/>
    </source>
</evidence>
<comment type="subcellular location">
    <subcellularLocation>
        <location evidence="8">Cell junction</location>
        <location evidence="8">Tight junction</location>
    </subcellularLocation>
    <subcellularLocation>
        <location evidence="8">Cell membrane</location>
        <topology evidence="8">Multi-pass membrane protein</topology>
    </subcellularLocation>
</comment>
<evidence type="ECO:0000256" key="4">
    <source>
        <dbReference type="ARBA" id="ARBA00022692"/>
    </source>
</evidence>
<dbReference type="InterPro" id="IPR006187">
    <property type="entry name" value="Claudin"/>
</dbReference>
<dbReference type="Ensembl" id="ENSPNAT00000059998.1">
    <property type="protein sequence ID" value="ENSPNAP00000055822.1"/>
    <property type="gene ID" value="ENSPNAG00000037295.1"/>
</dbReference>
<feature type="transmembrane region" description="Helical" evidence="8">
    <location>
        <begin position="117"/>
        <end position="141"/>
    </location>
</feature>